<sequence>MTTSKGKWDGLRDASFRGVPFFLVDTEGTGGRRAIPRAYPRRETAWTDDNGAVPGQQQINAKLLGSNFQAD</sequence>
<proteinExistence type="predicted"/>
<dbReference type="InterPro" id="IPR009826">
    <property type="entry name" value="DNA_circ_N"/>
</dbReference>
<evidence type="ECO:0000259" key="1">
    <source>
        <dbReference type="Pfam" id="PF07157"/>
    </source>
</evidence>
<name>A0AAW7VKB9_ECOLX</name>
<feature type="domain" description="DNA circulation N-terminal" evidence="1">
    <location>
        <begin position="11"/>
        <end position="70"/>
    </location>
</feature>
<evidence type="ECO:0000313" key="2">
    <source>
        <dbReference type="EMBL" id="MDO2733277.1"/>
    </source>
</evidence>
<dbReference type="RefSeq" id="WP_302302396.1">
    <property type="nucleotide sequence ID" value="NZ_JAUKZB010000063.1"/>
</dbReference>
<evidence type="ECO:0000313" key="3">
    <source>
        <dbReference type="Proteomes" id="UP001174465"/>
    </source>
</evidence>
<organism evidence="2 3">
    <name type="scientific">Escherichia coli</name>
    <dbReference type="NCBI Taxonomy" id="562"/>
    <lineage>
        <taxon>Bacteria</taxon>
        <taxon>Pseudomonadati</taxon>
        <taxon>Pseudomonadota</taxon>
        <taxon>Gammaproteobacteria</taxon>
        <taxon>Enterobacterales</taxon>
        <taxon>Enterobacteriaceae</taxon>
        <taxon>Escherichia</taxon>
    </lineage>
</organism>
<comment type="caution">
    <text evidence="2">The sequence shown here is derived from an EMBL/GenBank/DDBJ whole genome shotgun (WGS) entry which is preliminary data.</text>
</comment>
<dbReference type="EMBL" id="JAUKZB010000063">
    <property type="protein sequence ID" value="MDO2733277.1"/>
    <property type="molecule type" value="Genomic_DNA"/>
</dbReference>
<dbReference type="AlphaFoldDB" id="A0AAW7VKB9"/>
<protein>
    <submittedName>
        <fullName evidence="2">DNA circularization N-terminal domain-containing protein</fullName>
    </submittedName>
</protein>
<reference evidence="2" key="1">
    <citation type="submission" date="2023-07" db="EMBL/GenBank/DDBJ databases">
        <title>High risk of intestinal colonization with ESBL-producing Escherichia coli among soldiers of military contingents in specific geographic regions.</title>
        <authorList>
            <person name="Literacka E."/>
        </authorList>
    </citation>
    <scope>NUCLEOTIDE SEQUENCE</scope>
    <source>
        <strain evidence="2">33</strain>
    </source>
</reference>
<feature type="non-terminal residue" evidence="2">
    <location>
        <position position="71"/>
    </location>
</feature>
<dbReference type="Proteomes" id="UP001174465">
    <property type="component" value="Unassembled WGS sequence"/>
</dbReference>
<gene>
    <name evidence="2" type="ORF">Q2V64_27090</name>
</gene>
<dbReference type="Pfam" id="PF07157">
    <property type="entry name" value="DNA_circ_N"/>
    <property type="match status" value="1"/>
</dbReference>
<accession>A0AAW7VKB9</accession>